<keyword evidence="3 6" id="KW-0694">RNA-binding</keyword>
<keyword evidence="2 6" id="KW-0699">rRNA-binding</keyword>
<dbReference type="InterPro" id="IPR012677">
    <property type="entry name" value="Nucleotide-bd_a/b_plait_sf"/>
</dbReference>
<organism evidence="8 9">
    <name type="scientific">Geochorda subterranea</name>
    <dbReference type="NCBI Taxonomy" id="3109564"/>
    <lineage>
        <taxon>Bacteria</taxon>
        <taxon>Bacillati</taxon>
        <taxon>Bacillota</taxon>
        <taxon>Limnochordia</taxon>
        <taxon>Limnochordales</taxon>
        <taxon>Geochordaceae</taxon>
        <taxon>Geochorda</taxon>
    </lineage>
</organism>
<reference evidence="9" key="1">
    <citation type="submission" date="2023-12" db="EMBL/GenBank/DDBJ databases">
        <title>Novel isolates from deep terrestrial aquifers shed light on the physiology and ecology of the class Limnochordia.</title>
        <authorList>
            <person name="Karnachuk O.V."/>
            <person name="Lukina A.P."/>
            <person name="Avakyan M.R."/>
            <person name="Kadnikov V."/>
            <person name="Begmatov S."/>
            <person name="Beletsky A.V."/>
            <person name="Mardanov A.V."/>
            <person name="Ravin N.V."/>
        </authorList>
    </citation>
    <scope>NUCLEOTIDE SEQUENCE [LARGE SCALE GENOMIC DNA]</scope>
    <source>
        <strain evidence="9">LN</strain>
    </source>
</reference>
<evidence type="ECO:0000256" key="2">
    <source>
        <dbReference type="ARBA" id="ARBA00022730"/>
    </source>
</evidence>
<proteinExistence type="inferred from homology"/>
<evidence type="ECO:0000313" key="8">
    <source>
        <dbReference type="EMBL" id="WRP14156.1"/>
    </source>
</evidence>
<evidence type="ECO:0000256" key="3">
    <source>
        <dbReference type="ARBA" id="ARBA00022884"/>
    </source>
</evidence>
<dbReference type="PANTHER" id="PTHR11620">
    <property type="entry name" value="60S RIBOSOMAL PROTEIN L23A"/>
    <property type="match status" value="1"/>
</dbReference>
<keyword evidence="5 6" id="KW-0687">Ribonucleoprotein</keyword>
<evidence type="ECO:0000313" key="9">
    <source>
        <dbReference type="Proteomes" id="UP001333102"/>
    </source>
</evidence>
<dbReference type="NCBIfam" id="NF004363">
    <property type="entry name" value="PRK05738.2-4"/>
    <property type="match status" value="1"/>
</dbReference>
<accession>A0ABZ1BMW3</accession>
<evidence type="ECO:0000256" key="4">
    <source>
        <dbReference type="ARBA" id="ARBA00022980"/>
    </source>
</evidence>
<dbReference type="InterPro" id="IPR001014">
    <property type="entry name" value="Ribosomal_uL23_CS"/>
</dbReference>
<dbReference type="Pfam" id="PF00276">
    <property type="entry name" value="Ribosomal_L23"/>
    <property type="match status" value="1"/>
</dbReference>
<dbReference type="SUPFAM" id="SSF54189">
    <property type="entry name" value="Ribosomal proteins S24e, L23 and L15e"/>
    <property type="match status" value="1"/>
</dbReference>
<dbReference type="InterPro" id="IPR013025">
    <property type="entry name" value="Ribosomal_uL23-like"/>
</dbReference>
<keyword evidence="4 6" id="KW-0689">Ribosomal protein</keyword>
<evidence type="ECO:0000256" key="5">
    <source>
        <dbReference type="ARBA" id="ARBA00023274"/>
    </source>
</evidence>
<dbReference type="NCBIfam" id="NF004366">
    <property type="entry name" value="PRK05738.3-2"/>
    <property type="match status" value="1"/>
</dbReference>
<dbReference type="InterPro" id="IPR012678">
    <property type="entry name" value="Ribosomal_uL23/eL15/eS24_sf"/>
</dbReference>
<dbReference type="NCBIfam" id="NF004359">
    <property type="entry name" value="PRK05738.1-3"/>
    <property type="match status" value="1"/>
</dbReference>
<sequence>MERHIRDVLVRPLVTEKSTRLMSETNAYAFQVAPDATKTQIRQAVEQIFNVRVLDVRTMWVRGKQRRMGRFTGRRPDWKKAIVKLAPGQRIPIFEGM</sequence>
<dbReference type="GO" id="GO:0005840">
    <property type="term" value="C:ribosome"/>
    <property type="evidence" value="ECO:0007669"/>
    <property type="project" value="UniProtKB-KW"/>
</dbReference>
<name>A0ABZ1BMW3_9FIRM</name>
<dbReference type="Gene3D" id="3.30.70.330">
    <property type="match status" value="1"/>
</dbReference>
<keyword evidence="9" id="KW-1185">Reference proteome</keyword>
<comment type="similarity">
    <text evidence="1 6 7">Belongs to the universal ribosomal protein uL23 family.</text>
</comment>
<evidence type="ECO:0000256" key="7">
    <source>
        <dbReference type="RuleBase" id="RU003934"/>
    </source>
</evidence>
<dbReference type="HAMAP" id="MF_01369_B">
    <property type="entry name" value="Ribosomal_uL23_B"/>
    <property type="match status" value="1"/>
</dbReference>
<comment type="subunit">
    <text evidence="6">Part of the 50S ribosomal subunit. Contacts protein L29, and trigger factor when it is bound to the ribosome.</text>
</comment>
<dbReference type="EMBL" id="CP141614">
    <property type="protein sequence ID" value="WRP14156.1"/>
    <property type="molecule type" value="Genomic_DNA"/>
</dbReference>
<evidence type="ECO:0000256" key="1">
    <source>
        <dbReference type="ARBA" id="ARBA00006700"/>
    </source>
</evidence>
<gene>
    <name evidence="6" type="primary">rplW</name>
    <name evidence="8" type="ORF">VLY81_12110</name>
</gene>
<protein>
    <recommendedName>
        <fullName evidence="6">Large ribosomal subunit protein uL23</fullName>
    </recommendedName>
</protein>
<comment type="function">
    <text evidence="6">One of the early assembly proteins it binds 23S rRNA. One of the proteins that surrounds the polypeptide exit tunnel on the outside of the ribosome. Forms the main docking site for trigger factor binding to the ribosome.</text>
</comment>
<evidence type="ECO:0000256" key="6">
    <source>
        <dbReference type="HAMAP-Rule" id="MF_01369"/>
    </source>
</evidence>
<dbReference type="Proteomes" id="UP001333102">
    <property type="component" value="Chromosome"/>
</dbReference>
<dbReference type="PROSITE" id="PS00050">
    <property type="entry name" value="RIBOSOMAL_L23"/>
    <property type="match status" value="1"/>
</dbReference>
<dbReference type="RefSeq" id="WP_324668455.1">
    <property type="nucleotide sequence ID" value="NZ_CP141614.1"/>
</dbReference>